<feature type="transmembrane region" description="Helical" evidence="2">
    <location>
        <begin position="12"/>
        <end position="37"/>
    </location>
</feature>
<keyword evidence="2" id="KW-0472">Membrane</keyword>
<evidence type="ECO:0000313" key="3">
    <source>
        <dbReference type="EMBL" id="NDW22989.1"/>
    </source>
</evidence>
<dbReference type="Pfam" id="PF07963">
    <property type="entry name" value="N_methyl"/>
    <property type="match status" value="1"/>
</dbReference>
<protein>
    <submittedName>
        <fullName evidence="3">Prepilin-type N-terminal cleavage/methylation domain-containing protein</fullName>
    </submittedName>
</protein>
<dbReference type="PRINTS" id="PR00813">
    <property type="entry name" value="BCTERIALGSPG"/>
</dbReference>
<dbReference type="PANTHER" id="PTHR30093:SF47">
    <property type="entry name" value="TYPE IV PILUS NON-CORE MINOR PILIN PILE"/>
    <property type="match status" value="1"/>
</dbReference>
<dbReference type="InterPro" id="IPR012902">
    <property type="entry name" value="N_methyl_site"/>
</dbReference>
<dbReference type="InterPro" id="IPR045584">
    <property type="entry name" value="Pilin-like"/>
</dbReference>
<dbReference type="Pfam" id="PF16732">
    <property type="entry name" value="ComP_DUS"/>
    <property type="match status" value="1"/>
</dbReference>
<dbReference type="EMBL" id="JAAAWP010000012">
    <property type="protein sequence ID" value="NDW22989.1"/>
    <property type="molecule type" value="Genomic_DNA"/>
</dbReference>
<dbReference type="SUPFAM" id="SSF54523">
    <property type="entry name" value="Pili subunits"/>
    <property type="match status" value="1"/>
</dbReference>
<evidence type="ECO:0000313" key="4">
    <source>
        <dbReference type="Proteomes" id="UP000478837"/>
    </source>
</evidence>
<reference evidence="3 4" key="1">
    <citation type="submission" date="2020-01" db="EMBL/GenBank/DDBJ databases">
        <title>Genomes of bacteria type strains.</title>
        <authorList>
            <person name="Chen J."/>
            <person name="Zhu S."/>
            <person name="Yang J."/>
        </authorList>
    </citation>
    <scope>NUCLEOTIDE SEQUENCE [LARGE SCALE GENOMIC DNA]</scope>
    <source>
        <strain evidence="3 4">LMG 22958</strain>
    </source>
</reference>
<gene>
    <name evidence="3" type="ORF">GTW09_15825</name>
</gene>
<proteinExistence type="predicted"/>
<keyword evidence="1" id="KW-0488">Methylation</keyword>
<evidence type="ECO:0000256" key="1">
    <source>
        <dbReference type="ARBA" id="ARBA00022481"/>
    </source>
</evidence>
<dbReference type="GO" id="GO:0043683">
    <property type="term" value="P:type IV pilus assembly"/>
    <property type="evidence" value="ECO:0007669"/>
    <property type="project" value="InterPro"/>
</dbReference>
<dbReference type="NCBIfam" id="TIGR02532">
    <property type="entry name" value="IV_pilin_GFxxxE"/>
    <property type="match status" value="1"/>
</dbReference>
<dbReference type="Gene3D" id="3.30.700.10">
    <property type="entry name" value="Glycoprotein, Type 4 Pilin"/>
    <property type="match status" value="1"/>
</dbReference>
<dbReference type="GO" id="GO:0015628">
    <property type="term" value="P:protein secretion by the type II secretion system"/>
    <property type="evidence" value="ECO:0007669"/>
    <property type="project" value="InterPro"/>
</dbReference>
<comment type="caution">
    <text evidence="3">The sequence shown here is derived from an EMBL/GenBank/DDBJ whole genome shotgun (WGS) entry which is preliminary data.</text>
</comment>
<dbReference type="InterPro" id="IPR000983">
    <property type="entry name" value="Bac_GSPG_pilin"/>
</dbReference>
<dbReference type="RefSeq" id="WP_163112646.1">
    <property type="nucleotide sequence ID" value="NZ_JAAAWP010000012.1"/>
</dbReference>
<evidence type="ECO:0000256" key="2">
    <source>
        <dbReference type="SAM" id="Phobius"/>
    </source>
</evidence>
<dbReference type="InterPro" id="IPR031982">
    <property type="entry name" value="PilE-like"/>
</dbReference>
<keyword evidence="2" id="KW-1133">Transmembrane helix</keyword>
<keyword evidence="4" id="KW-1185">Reference proteome</keyword>
<dbReference type="GO" id="GO:0015627">
    <property type="term" value="C:type II protein secretion system complex"/>
    <property type="evidence" value="ECO:0007669"/>
    <property type="project" value="InterPro"/>
</dbReference>
<accession>A0A6L9MXJ4</accession>
<dbReference type="PANTHER" id="PTHR30093">
    <property type="entry name" value="GENERAL SECRETION PATHWAY PROTEIN G"/>
    <property type="match status" value="1"/>
</dbReference>
<sequence>MKSKNRRRYWNGWTLVELMITVAIVGIIGAIAVPSYVSYIQESRRQAAQNDLLQMKLRQESYRLDNNSYATSAQLGAPVSEHYTYSVSNISATSYTLTATAKGSQTKDTACKVITLDQSMTKTPSVCW</sequence>
<organism evidence="3 4">
    <name type="scientific">Alteromonas hispanica</name>
    <dbReference type="NCBI Taxonomy" id="315421"/>
    <lineage>
        <taxon>Bacteria</taxon>
        <taxon>Pseudomonadati</taxon>
        <taxon>Pseudomonadota</taxon>
        <taxon>Gammaproteobacteria</taxon>
        <taxon>Alteromonadales</taxon>
        <taxon>Alteromonadaceae</taxon>
        <taxon>Alteromonas/Salinimonas group</taxon>
        <taxon>Alteromonas</taxon>
    </lineage>
</organism>
<dbReference type="AlphaFoldDB" id="A0A6L9MXJ4"/>
<name>A0A6L9MXJ4_9ALTE</name>
<dbReference type="Proteomes" id="UP000478837">
    <property type="component" value="Unassembled WGS sequence"/>
</dbReference>
<keyword evidence="2" id="KW-0812">Transmembrane</keyword>